<dbReference type="FunFam" id="1.10.10.10:FF:000035">
    <property type="entry name" value="General transcription factor IIF subunit 2"/>
    <property type="match status" value="1"/>
</dbReference>
<feature type="coiled-coil region" evidence="7">
    <location>
        <begin position="179"/>
        <end position="206"/>
    </location>
</feature>
<comment type="similarity">
    <text evidence="2">Belongs to the TFIIF beta subunit family.</text>
</comment>
<dbReference type="Pfam" id="PF02270">
    <property type="entry name" value="TFIIF_beta"/>
    <property type="match status" value="1"/>
</dbReference>
<accession>A0A250WV87</accession>
<evidence type="ECO:0000256" key="7">
    <source>
        <dbReference type="SAM" id="Coils"/>
    </source>
</evidence>
<keyword evidence="7" id="KW-0175">Coiled coil</keyword>
<protein>
    <submittedName>
        <fullName evidence="10">Uncharacterized protein</fullName>
    </submittedName>
</protein>
<comment type="subcellular location">
    <subcellularLocation>
        <location evidence="1">Nucleus</location>
    </subcellularLocation>
</comment>
<dbReference type="GO" id="GO:0005674">
    <property type="term" value="C:transcription factor TFIIF complex"/>
    <property type="evidence" value="ECO:0007669"/>
    <property type="project" value="InterPro"/>
</dbReference>
<proteinExistence type="inferred from homology"/>
<keyword evidence="6" id="KW-0539">Nucleus</keyword>
<dbReference type="InterPro" id="IPR036390">
    <property type="entry name" value="WH_DNA-bd_sf"/>
</dbReference>
<feature type="domain" description="TFIIF beta subunit N-terminal" evidence="9">
    <location>
        <begin position="12"/>
        <end position="84"/>
    </location>
</feature>
<keyword evidence="3" id="KW-0805">Transcription regulation</keyword>
<feature type="domain" description="TFIIF beta subunit HTH" evidence="8">
    <location>
        <begin position="202"/>
        <end position="265"/>
    </location>
</feature>
<dbReference type="STRING" id="1157962.A0A250WV87"/>
<keyword evidence="11" id="KW-1185">Reference proteome</keyword>
<dbReference type="InterPro" id="IPR040450">
    <property type="entry name" value="TFIIF_beta_HTH"/>
</dbReference>
<evidence type="ECO:0000256" key="6">
    <source>
        <dbReference type="ARBA" id="ARBA00023242"/>
    </source>
</evidence>
<dbReference type="OrthoDB" id="26094at2759"/>
<dbReference type="InterPro" id="IPR040504">
    <property type="entry name" value="TFIIF_beta_N"/>
</dbReference>
<keyword evidence="5" id="KW-0804">Transcription</keyword>
<dbReference type="Proteomes" id="UP000232323">
    <property type="component" value="Unassembled WGS sequence"/>
</dbReference>
<dbReference type="AlphaFoldDB" id="A0A250WV87"/>
<dbReference type="GO" id="GO:0006367">
    <property type="term" value="P:transcription initiation at RNA polymerase II promoter"/>
    <property type="evidence" value="ECO:0007669"/>
    <property type="project" value="InterPro"/>
</dbReference>
<sequence length="274" mass="31002">MESLLNVSGIDKKIWLVKVPTSVAQVWRPLCEQSMRSTAIDEDDDKAVELGTLSLPMQAGASEDITLSLKGAEGKGLPSTFRMNRIPPDRRTFMTAVSYKASEPTDGGDWSQSRLEGTVDSVFNLMPIHRVDDKGQVEIDEAYRKLTKDRSIKASIKTKGVMVYEDTRENRVATLATNKAVLDLKRRAETQRLNKLENKRTRKDKKELELELFTLFERMPYWTFTHLQRETNQPAQYLKEVLGQIAVQCKAGPNKDLYGLKAEYKEAGAAQEDS</sequence>
<evidence type="ECO:0000256" key="5">
    <source>
        <dbReference type="ARBA" id="ARBA00023163"/>
    </source>
</evidence>
<dbReference type="InterPro" id="IPR036388">
    <property type="entry name" value="WH-like_DNA-bd_sf"/>
</dbReference>
<organism evidence="10 11">
    <name type="scientific">Chlamydomonas eustigma</name>
    <dbReference type="NCBI Taxonomy" id="1157962"/>
    <lineage>
        <taxon>Eukaryota</taxon>
        <taxon>Viridiplantae</taxon>
        <taxon>Chlorophyta</taxon>
        <taxon>core chlorophytes</taxon>
        <taxon>Chlorophyceae</taxon>
        <taxon>CS clade</taxon>
        <taxon>Chlamydomonadales</taxon>
        <taxon>Chlamydomonadaceae</taxon>
        <taxon>Chlamydomonas</taxon>
    </lineage>
</organism>
<evidence type="ECO:0000256" key="1">
    <source>
        <dbReference type="ARBA" id="ARBA00004123"/>
    </source>
</evidence>
<dbReference type="Pfam" id="PF17683">
    <property type="entry name" value="TFIIF_beta_N"/>
    <property type="match status" value="1"/>
</dbReference>
<name>A0A250WV87_9CHLO</name>
<gene>
    <name evidence="10" type="ORF">CEUSTIGMA_g1981.t1</name>
</gene>
<dbReference type="PANTHER" id="PTHR10445">
    <property type="entry name" value="GENERAL TRANSCRIPTION FACTOR IIF SUBUNIT 2"/>
    <property type="match status" value="1"/>
</dbReference>
<dbReference type="InterPro" id="IPR011039">
    <property type="entry name" value="TFIIF_interaction"/>
</dbReference>
<evidence type="ECO:0000259" key="8">
    <source>
        <dbReference type="Pfam" id="PF02270"/>
    </source>
</evidence>
<dbReference type="EMBL" id="BEGY01000008">
    <property type="protein sequence ID" value="GAX74532.1"/>
    <property type="molecule type" value="Genomic_DNA"/>
</dbReference>
<keyword evidence="4" id="KW-0238">DNA-binding</keyword>
<evidence type="ECO:0000313" key="10">
    <source>
        <dbReference type="EMBL" id="GAX74532.1"/>
    </source>
</evidence>
<dbReference type="PANTHER" id="PTHR10445:SF0">
    <property type="entry name" value="GENERAL TRANSCRIPTION FACTOR IIF SUBUNIT 2"/>
    <property type="match status" value="1"/>
</dbReference>
<dbReference type="SUPFAM" id="SSF46785">
    <property type="entry name" value="Winged helix' DNA-binding domain"/>
    <property type="match status" value="1"/>
</dbReference>
<evidence type="ECO:0000256" key="4">
    <source>
        <dbReference type="ARBA" id="ARBA00023125"/>
    </source>
</evidence>
<evidence type="ECO:0000259" key="9">
    <source>
        <dbReference type="Pfam" id="PF17683"/>
    </source>
</evidence>
<dbReference type="InterPro" id="IPR003196">
    <property type="entry name" value="TFIIF_beta"/>
</dbReference>
<evidence type="ECO:0000313" key="11">
    <source>
        <dbReference type="Proteomes" id="UP000232323"/>
    </source>
</evidence>
<dbReference type="SUPFAM" id="SSF50916">
    <property type="entry name" value="Rap30/74 interaction domains"/>
    <property type="match status" value="1"/>
</dbReference>
<evidence type="ECO:0000256" key="3">
    <source>
        <dbReference type="ARBA" id="ARBA00023015"/>
    </source>
</evidence>
<dbReference type="GO" id="GO:0003677">
    <property type="term" value="F:DNA binding"/>
    <property type="evidence" value="ECO:0007669"/>
    <property type="project" value="UniProtKB-KW"/>
</dbReference>
<reference evidence="10 11" key="1">
    <citation type="submission" date="2017-08" db="EMBL/GenBank/DDBJ databases">
        <title>Acidophilic green algal genome provides insights into adaptation to an acidic environment.</title>
        <authorList>
            <person name="Hirooka S."/>
            <person name="Hirose Y."/>
            <person name="Kanesaki Y."/>
            <person name="Higuchi S."/>
            <person name="Fujiwara T."/>
            <person name="Onuma R."/>
            <person name="Era A."/>
            <person name="Ohbayashi R."/>
            <person name="Uzuka A."/>
            <person name="Nozaki H."/>
            <person name="Yoshikawa H."/>
            <person name="Miyagishima S.Y."/>
        </authorList>
    </citation>
    <scope>NUCLEOTIDE SEQUENCE [LARGE SCALE GENOMIC DNA]</scope>
    <source>
        <strain evidence="10 11">NIES-2499</strain>
    </source>
</reference>
<dbReference type="Gene3D" id="1.10.10.10">
    <property type="entry name" value="Winged helix-like DNA-binding domain superfamily/Winged helix DNA-binding domain"/>
    <property type="match status" value="1"/>
</dbReference>
<comment type="caution">
    <text evidence="10">The sequence shown here is derived from an EMBL/GenBank/DDBJ whole genome shotgun (WGS) entry which is preliminary data.</text>
</comment>
<evidence type="ECO:0000256" key="2">
    <source>
        <dbReference type="ARBA" id="ARBA00009543"/>
    </source>
</evidence>